<dbReference type="Proteomes" id="UP000234323">
    <property type="component" value="Unassembled WGS sequence"/>
</dbReference>
<reference evidence="1 2" key="1">
    <citation type="submission" date="2015-10" db="EMBL/GenBank/DDBJ databases">
        <title>Genome analyses suggest a sexual origin of heterokaryosis in a supposedly ancient asexual fungus.</title>
        <authorList>
            <person name="Ropars J."/>
            <person name="Sedzielewska K."/>
            <person name="Noel J."/>
            <person name="Charron P."/>
            <person name="Farinelli L."/>
            <person name="Marton T."/>
            <person name="Kruger M."/>
            <person name="Pelin A."/>
            <person name="Brachmann A."/>
            <person name="Corradi N."/>
        </authorList>
    </citation>
    <scope>NUCLEOTIDE SEQUENCE [LARGE SCALE GENOMIC DNA]</scope>
    <source>
        <strain evidence="1 2">A4</strain>
    </source>
</reference>
<organism evidence="1 2">
    <name type="scientific">Rhizophagus irregularis</name>
    <dbReference type="NCBI Taxonomy" id="588596"/>
    <lineage>
        <taxon>Eukaryota</taxon>
        <taxon>Fungi</taxon>
        <taxon>Fungi incertae sedis</taxon>
        <taxon>Mucoromycota</taxon>
        <taxon>Glomeromycotina</taxon>
        <taxon>Glomeromycetes</taxon>
        <taxon>Glomerales</taxon>
        <taxon>Glomeraceae</taxon>
        <taxon>Rhizophagus</taxon>
    </lineage>
</organism>
<keyword evidence="2" id="KW-1185">Reference proteome</keyword>
<dbReference type="VEuPathDB" id="FungiDB:RhiirA1_535530"/>
<evidence type="ECO:0000313" key="1">
    <source>
        <dbReference type="EMBL" id="PKY59773.1"/>
    </source>
</evidence>
<accession>A0A2I1HLN8</accession>
<gene>
    <name evidence="1" type="ORF">RhiirA4_482792</name>
</gene>
<evidence type="ECO:0000313" key="2">
    <source>
        <dbReference type="Proteomes" id="UP000234323"/>
    </source>
</evidence>
<sequence>MMLQLNVDILFLIFEELKNDTKSFYSYLLVNKTWCIMTVPILWRDPNIISLSDEAKRKLFDVIFLHLSKESRDILKSRGISNLFSETYQHPLFNYISFWKHLDLFFIEGLIFQGNIKGSNIFIIKNEIMKLFIKGSNIFIIKNEIMKLFINENTRFIHLYIAQNFNYKVHSIPGAEHCLSGLESFSCRSCVDQSILEGLSSICKSIKRLKFFVESFNVNINFGIIKLIEAQKNLNEVHLFNYSVTKSFEGLIEKSLIKHADTIQYLRIRSAPVTKFLSYLVNLSSLEIEFMDPWNNLNNFENFSVPNLKILRTKQVPYNILVNLIENTKGYLTEINTFYNFSYEIVNIELIIQAIYKNCLNLKYLLFSSNNSNSIIPEFETLLIKCQFLNELILLIHDHNDYAFSWDKLFIVLAKSSPISLLRFKFYSISMFNLKDIALFFYNWKNRNPMTLGICNNNSYFNKRSKNKPLEDLCEKYKLKGIIKKYIIEYTKLVDYKDFTAFN</sequence>
<protein>
    <recommendedName>
        <fullName evidence="3">F-box domain-containing protein</fullName>
    </recommendedName>
</protein>
<evidence type="ECO:0008006" key="3">
    <source>
        <dbReference type="Google" id="ProtNLM"/>
    </source>
</evidence>
<proteinExistence type="predicted"/>
<dbReference type="VEuPathDB" id="FungiDB:RhiirFUN_008590"/>
<dbReference type="VEuPathDB" id="FungiDB:FUN_015969"/>
<name>A0A2I1HLN8_9GLOM</name>
<dbReference type="EMBL" id="LLXI01003756">
    <property type="protein sequence ID" value="PKY59773.1"/>
    <property type="molecule type" value="Genomic_DNA"/>
</dbReference>
<comment type="caution">
    <text evidence="1">The sequence shown here is derived from an EMBL/GenBank/DDBJ whole genome shotgun (WGS) entry which is preliminary data.</text>
</comment>
<dbReference type="AlphaFoldDB" id="A0A2I1HLN8"/>